<gene>
    <name evidence="2" type="ORF">AM587_10001502</name>
</gene>
<proteinExistence type="predicted"/>
<dbReference type="GO" id="GO:0004672">
    <property type="term" value="F:protein kinase activity"/>
    <property type="evidence" value="ECO:0007669"/>
    <property type="project" value="InterPro"/>
</dbReference>
<dbReference type="InterPro" id="IPR011009">
    <property type="entry name" value="Kinase-like_dom_sf"/>
</dbReference>
<protein>
    <submittedName>
        <fullName evidence="2">Serine/threonine-protein kinase drkD</fullName>
    </submittedName>
</protein>
<evidence type="ECO:0000259" key="1">
    <source>
        <dbReference type="PROSITE" id="PS50011"/>
    </source>
</evidence>
<dbReference type="GO" id="GO:0005524">
    <property type="term" value="F:ATP binding"/>
    <property type="evidence" value="ECO:0007669"/>
    <property type="project" value="InterPro"/>
</dbReference>
<dbReference type="Proteomes" id="UP000052943">
    <property type="component" value="Unassembled WGS sequence"/>
</dbReference>
<sequence length="264" mass="29566">MFLGAVLEPPTLCLLTELCAGSLADLLQLARSKQLNITWGLTLEIALDCAKACAYLHALNPAVLHRDIKGENLLITEDFRCKLSDFGLSRSLDKNANAQTMCGTPRWLAPEVFRGEDYSEKIDVYSYGIVLWYAISAFTQHYAGFNGFTETRELFCFKKPYLDKDAINLAYLVAHEDLRPELLPHIPEILHRIMKACWDPDPVQRPSFSTVIFLIEEAKNVVPLGLAIDLSKSFSEATAVQRSIPSRPKTPTVKRNYGLTSGMI</sequence>
<accession>A0A0W8CA06</accession>
<dbReference type="PIRSF" id="PIRSF000654">
    <property type="entry name" value="Integrin-linked_kinase"/>
    <property type="match status" value="1"/>
</dbReference>
<evidence type="ECO:0000313" key="2">
    <source>
        <dbReference type="EMBL" id="KUF80921.1"/>
    </source>
</evidence>
<organism evidence="2 3">
    <name type="scientific">Phytophthora nicotianae</name>
    <name type="common">Potato buckeye rot agent</name>
    <name type="synonym">Phytophthora parasitica</name>
    <dbReference type="NCBI Taxonomy" id="4792"/>
    <lineage>
        <taxon>Eukaryota</taxon>
        <taxon>Sar</taxon>
        <taxon>Stramenopiles</taxon>
        <taxon>Oomycota</taxon>
        <taxon>Peronosporomycetes</taxon>
        <taxon>Peronosporales</taxon>
        <taxon>Peronosporaceae</taxon>
        <taxon>Phytophthora</taxon>
    </lineage>
</organism>
<dbReference type="GO" id="GO:0005737">
    <property type="term" value="C:cytoplasm"/>
    <property type="evidence" value="ECO:0007669"/>
    <property type="project" value="TreeGrafter"/>
</dbReference>
<reference evidence="2 3" key="1">
    <citation type="submission" date="2015-11" db="EMBL/GenBank/DDBJ databases">
        <title>Genomes and virulence difference between two physiological races of Phytophthora nicotianae.</title>
        <authorList>
            <person name="Liu H."/>
            <person name="Ma X."/>
            <person name="Yu H."/>
            <person name="Fang D."/>
            <person name="Li Y."/>
            <person name="Wang X."/>
            <person name="Wang W."/>
            <person name="Dong Y."/>
            <person name="Xiao B."/>
        </authorList>
    </citation>
    <scope>NUCLEOTIDE SEQUENCE [LARGE SCALE GENOMIC DNA]</scope>
    <source>
        <strain evidence="3">race 0</strain>
    </source>
</reference>
<dbReference type="SMART" id="SM00220">
    <property type="entry name" value="S_TKc"/>
    <property type="match status" value="1"/>
</dbReference>
<name>A0A0W8CA06_PHYNI</name>
<dbReference type="PROSITE" id="PS50011">
    <property type="entry name" value="PROTEIN_KINASE_DOM"/>
    <property type="match status" value="1"/>
</dbReference>
<dbReference type="EMBL" id="LNFO01004496">
    <property type="protein sequence ID" value="KUF80921.1"/>
    <property type="molecule type" value="Genomic_DNA"/>
</dbReference>
<dbReference type="OrthoDB" id="4062651at2759"/>
<dbReference type="PANTHER" id="PTHR23257">
    <property type="entry name" value="SERINE-THREONINE PROTEIN KINASE"/>
    <property type="match status" value="1"/>
</dbReference>
<comment type="caution">
    <text evidence="2">The sequence shown here is derived from an EMBL/GenBank/DDBJ whole genome shotgun (WGS) entry which is preliminary data.</text>
</comment>
<evidence type="ECO:0000313" key="3">
    <source>
        <dbReference type="Proteomes" id="UP000052943"/>
    </source>
</evidence>
<dbReference type="SUPFAM" id="SSF56112">
    <property type="entry name" value="Protein kinase-like (PK-like)"/>
    <property type="match status" value="1"/>
</dbReference>
<dbReference type="AlphaFoldDB" id="A0A0W8CA06"/>
<dbReference type="InterPro" id="IPR000719">
    <property type="entry name" value="Prot_kinase_dom"/>
</dbReference>
<dbReference type="PROSITE" id="PS00108">
    <property type="entry name" value="PROTEIN_KINASE_ST"/>
    <property type="match status" value="1"/>
</dbReference>
<dbReference type="STRING" id="4790.A0A0W8CA06"/>
<feature type="domain" description="Protein kinase" evidence="1">
    <location>
        <begin position="1"/>
        <end position="222"/>
    </location>
</feature>
<keyword evidence="2" id="KW-0808">Transferase</keyword>
<dbReference type="InterPro" id="IPR001245">
    <property type="entry name" value="Ser-Thr/Tyr_kinase_cat_dom"/>
</dbReference>
<dbReference type="PANTHER" id="PTHR23257:SF958">
    <property type="entry name" value="SERINE_THREONINE-PROTEIN KINASE WNK4"/>
    <property type="match status" value="1"/>
</dbReference>
<dbReference type="GO" id="GO:0007165">
    <property type="term" value="P:signal transduction"/>
    <property type="evidence" value="ECO:0007669"/>
    <property type="project" value="TreeGrafter"/>
</dbReference>
<keyword evidence="2" id="KW-0418">Kinase</keyword>
<dbReference type="InterPro" id="IPR050167">
    <property type="entry name" value="Ser_Thr_protein_kinase"/>
</dbReference>
<dbReference type="Pfam" id="PF07714">
    <property type="entry name" value="PK_Tyr_Ser-Thr"/>
    <property type="match status" value="1"/>
</dbReference>
<dbReference type="InterPro" id="IPR008271">
    <property type="entry name" value="Ser/Thr_kinase_AS"/>
</dbReference>
<dbReference type="Gene3D" id="1.10.510.10">
    <property type="entry name" value="Transferase(Phosphotransferase) domain 1"/>
    <property type="match status" value="1"/>
</dbReference>